<accession>A0A0L8JRF0</accession>
<feature type="active site" evidence="3">
    <location>
        <position position="253"/>
    </location>
</feature>
<dbReference type="InterPro" id="IPR016163">
    <property type="entry name" value="Ald_DH_C"/>
</dbReference>
<reference evidence="6 7" key="1">
    <citation type="submission" date="2015-06" db="EMBL/GenBank/DDBJ databases">
        <authorList>
            <person name="Hoefler B.C."/>
            <person name="Straight P.D."/>
        </authorList>
    </citation>
    <scope>NUCLEOTIDE SEQUENCE [LARGE SCALE GENOMIC DNA]</scope>
    <source>
        <strain evidence="6 7">NRRL 3427</strain>
    </source>
</reference>
<evidence type="ECO:0000256" key="4">
    <source>
        <dbReference type="RuleBase" id="RU003345"/>
    </source>
</evidence>
<dbReference type="PANTHER" id="PTHR42804">
    <property type="entry name" value="ALDEHYDE DEHYDROGENASE"/>
    <property type="match status" value="1"/>
</dbReference>
<keyword evidence="2 4" id="KW-0560">Oxidoreductase</keyword>
<dbReference type="InterPro" id="IPR016162">
    <property type="entry name" value="Ald_DH_N"/>
</dbReference>
<gene>
    <name evidence="6" type="ORF">ADK34_26360</name>
</gene>
<name>A0A0L8JRF0_STRVR</name>
<dbReference type="CDD" id="cd07139">
    <property type="entry name" value="ALDH_AldA-Rv0768"/>
    <property type="match status" value="1"/>
</dbReference>
<dbReference type="GO" id="GO:0016620">
    <property type="term" value="F:oxidoreductase activity, acting on the aldehyde or oxo group of donors, NAD or NADP as acceptor"/>
    <property type="evidence" value="ECO:0007669"/>
    <property type="project" value="InterPro"/>
</dbReference>
<evidence type="ECO:0000256" key="3">
    <source>
        <dbReference type="PROSITE-ProRule" id="PRU10007"/>
    </source>
</evidence>
<dbReference type="SUPFAM" id="SSF53720">
    <property type="entry name" value="ALDH-like"/>
    <property type="match status" value="1"/>
</dbReference>
<dbReference type="Gene3D" id="3.40.309.10">
    <property type="entry name" value="Aldehyde Dehydrogenase, Chain A, domain 2"/>
    <property type="match status" value="1"/>
</dbReference>
<proteinExistence type="inferred from homology"/>
<protein>
    <submittedName>
        <fullName evidence="6">Aldehyde dehydrogenase</fullName>
    </submittedName>
</protein>
<dbReference type="Proteomes" id="UP000037023">
    <property type="component" value="Unassembled WGS sequence"/>
</dbReference>
<dbReference type="AlphaFoldDB" id="A0A0L8JRF0"/>
<dbReference type="FunFam" id="3.40.605.10:FF:000007">
    <property type="entry name" value="NAD/NADP-dependent betaine aldehyde dehydrogenase"/>
    <property type="match status" value="1"/>
</dbReference>
<dbReference type="InterPro" id="IPR015590">
    <property type="entry name" value="Aldehyde_DH_dom"/>
</dbReference>
<evidence type="ECO:0000313" key="7">
    <source>
        <dbReference type="Proteomes" id="UP000037023"/>
    </source>
</evidence>
<dbReference type="InterPro" id="IPR016161">
    <property type="entry name" value="Ald_DH/histidinol_DH"/>
</dbReference>
<organism evidence="6 7">
    <name type="scientific">Streptomyces viridochromogenes</name>
    <dbReference type="NCBI Taxonomy" id="1938"/>
    <lineage>
        <taxon>Bacteria</taxon>
        <taxon>Bacillati</taxon>
        <taxon>Actinomycetota</taxon>
        <taxon>Actinomycetes</taxon>
        <taxon>Kitasatosporales</taxon>
        <taxon>Streptomycetaceae</taxon>
        <taxon>Streptomyces</taxon>
    </lineage>
</organism>
<comment type="caution">
    <text evidence="6">The sequence shown here is derived from an EMBL/GenBank/DDBJ whole genome shotgun (WGS) entry which is preliminary data.</text>
</comment>
<dbReference type="PATRIC" id="fig|1938.6.peg.5665"/>
<dbReference type="Gene3D" id="3.40.605.10">
    <property type="entry name" value="Aldehyde Dehydrogenase, Chain A, domain 1"/>
    <property type="match status" value="1"/>
</dbReference>
<evidence type="ECO:0000256" key="2">
    <source>
        <dbReference type="ARBA" id="ARBA00023002"/>
    </source>
</evidence>
<dbReference type="RefSeq" id="WP_033207281.1">
    <property type="nucleotide sequence ID" value="NZ_LGUP01000361.1"/>
</dbReference>
<dbReference type="PROSITE" id="PS00687">
    <property type="entry name" value="ALDEHYDE_DEHYDR_GLU"/>
    <property type="match status" value="1"/>
</dbReference>
<dbReference type="OrthoDB" id="6882680at2"/>
<dbReference type="PANTHER" id="PTHR42804:SF1">
    <property type="entry name" value="ALDEHYDE DEHYDROGENASE-RELATED"/>
    <property type="match status" value="1"/>
</dbReference>
<dbReference type="Pfam" id="PF00171">
    <property type="entry name" value="Aldedh"/>
    <property type="match status" value="1"/>
</dbReference>
<evidence type="ECO:0000256" key="1">
    <source>
        <dbReference type="ARBA" id="ARBA00009986"/>
    </source>
</evidence>
<evidence type="ECO:0000259" key="5">
    <source>
        <dbReference type="Pfam" id="PF00171"/>
    </source>
</evidence>
<comment type="similarity">
    <text evidence="1 4">Belongs to the aldehyde dehydrogenase family.</text>
</comment>
<feature type="domain" description="Aldehyde dehydrogenase" evidence="5">
    <location>
        <begin position="24"/>
        <end position="477"/>
    </location>
</feature>
<sequence>MTELVEHGRLFIGGELTEPLGSGVIEVISPHTEEVIGRVPHACEADVDRAVAAARRAFDEGPWPRMTVEERIAVVTRIKDAIAVRYEEIGRVISAQNGSPYSWSVLAQALGAMMVWDAAITVARDFPYEERRSGVLGPLLVRREPVGVVAAVIPWNVPQFTAAAKLGPALLAGCTVVLKPSPEAPLDSYLLAEIATEAGLPEGVLSILPADREVSEYLVGHPGVDKVSFTGSVAAGRRVMEVASRNLTRVTLELGGKSAAVILPDADTATAVAGIVPAAWMNNGQACVAQTRILAPRSRYEEISEAFAAAAGALVVGDPLDPATQVGPLVAERQRQRSLDYIAIGQQEGAKILAGGGRPAGLERGWYVEPTLFGGVDNSMRIAREEIFGPVICLLPYEDEAEALRIADDSEFGLSGSVWTGDVERGIDFARRVRTGTFNVNTFSLDMLGPFGGYKNSGLGREFGPEGFGEYLEHKMIHLPAGYGDA</sequence>
<evidence type="ECO:0000313" key="6">
    <source>
        <dbReference type="EMBL" id="KOG16258.1"/>
    </source>
</evidence>
<dbReference type="EMBL" id="LGUP01000361">
    <property type="protein sequence ID" value="KOG16258.1"/>
    <property type="molecule type" value="Genomic_DNA"/>
</dbReference>
<dbReference type="InterPro" id="IPR029510">
    <property type="entry name" value="Ald_DH_CS_GLU"/>
</dbReference>